<comment type="caution">
    <text evidence="2">The sequence shown here is derived from an EMBL/GenBank/DDBJ whole genome shotgun (WGS) entry which is preliminary data.</text>
</comment>
<dbReference type="Proteomes" id="UP000486351">
    <property type="component" value="Unassembled WGS sequence"/>
</dbReference>
<keyword evidence="1" id="KW-0472">Membrane</keyword>
<dbReference type="SUPFAM" id="SSF52058">
    <property type="entry name" value="L domain-like"/>
    <property type="match status" value="1"/>
</dbReference>
<evidence type="ECO:0000256" key="1">
    <source>
        <dbReference type="SAM" id="Phobius"/>
    </source>
</evidence>
<protein>
    <submittedName>
        <fullName evidence="2">Uncharacterized protein</fullName>
    </submittedName>
</protein>
<gene>
    <name evidence="2" type="ORF">PF008_g14011</name>
</gene>
<evidence type="ECO:0000313" key="3">
    <source>
        <dbReference type="Proteomes" id="UP000486351"/>
    </source>
</evidence>
<dbReference type="InterPro" id="IPR032675">
    <property type="entry name" value="LRR_dom_sf"/>
</dbReference>
<feature type="transmembrane region" description="Helical" evidence="1">
    <location>
        <begin position="234"/>
        <end position="253"/>
    </location>
</feature>
<evidence type="ECO:0000313" key="2">
    <source>
        <dbReference type="EMBL" id="KAE9334351.1"/>
    </source>
</evidence>
<name>A0A6G0RIR0_9STRA</name>
<dbReference type="Gene3D" id="3.80.10.10">
    <property type="entry name" value="Ribonuclease Inhibitor"/>
    <property type="match status" value="1"/>
</dbReference>
<reference evidence="2 3" key="1">
    <citation type="submission" date="2018-09" db="EMBL/GenBank/DDBJ databases">
        <title>Genomic investigation of the strawberry pathogen Phytophthora fragariae indicates pathogenicity is determined by transcriptional variation in three key races.</title>
        <authorList>
            <person name="Adams T.M."/>
            <person name="Armitage A.D."/>
            <person name="Sobczyk M.K."/>
            <person name="Bates H.J."/>
            <person name="Dunwell J.M."/>
            <person name="Nellist C.F."/>
            <person name="Harrison R.J."/>
        </authorList>
    </citation>
    <scope>NUCLEOTIDE SEQUENCE [LARGE SCALE GENOMIC DNA]</scope>
    <source>
        <strain evidence="2 3">NOV-77</strain>
    </source>
</reference>
<feature type="transmembrane region" description="Helical" evidence="1">
    <location>
        <begin position="40"/>
        <end position="66"/>
    </location>
</feature>
<accession>A0A6G0RIR0</accession>
<keyword evidence="1" id="KW-1133">Transmembrane helix</keyword>
<feature type="transmembrane region" description="Helical" evidence="1">
    <location>
        <begin position="88"/>
        <end position="107"/>
    </location>
</feature>
<dbReference type="AlphaFoldDB" id="A0A6G0RIR0"/>
<dbReference type="EMBL" id="QXFY01000849">
    <property type="protein sequence ID" value="KAE9334351.1"/>
    <property type="molecule type" value="Genomic_DNA"/>
</dbReference>
<organism evidence="2 3">
    <name type="scientific">Phytophthora fragariae</name>
    <dbReference type="NCBI Taxonomy" id="53985"/>
    <lineage>
        <taxon>Eukaryota</taxon>
        <taxon>Sar</taxon>
        <taxon>Stramenopiles</taxon>
        <taxon>Oomycota</taxon>
        <taxon>Peronosporomycetes</taxon>
        <taxon>Peronosporales</taxon>
        <taxon>Peronosporaceae</taxon>
        <taxon>Phytophthora</taxon>
    </lineage>
</organism>
<keyword evidence="1" id="KW-0812">Transmembrane</keyword>
<proteinExistence type="predicted"/>
<sequence>MSRFVRQKQRGQLGPSLNRVSSAAVEDPDTGEFSPLVLRLCWFVFVTLHGFCGLYFASMSFMYWVLPGTTFGRWLYFYNLGLDPENDGTISIVNGCIAAIHGGYLVWMLGWSIQRRSLVFAVYNLFGTPPPTKIGTEERLAHRLWDSYRSFLYKLGLYGVDGPYYDLVLFCREVLETSLQTSQAYRMSLLIPRSELNRGYIGLLVLNCWSTTVVHTVFHGSYTKKRFYAIASDCILDLVTSVGISLALLALYAPEFDMTIRDFPVHKWYEDAWVMHVISEFQILLVTSWGDLAMRVVFALSMILNMNNMKKLLSTTTLQTSSVSSESRRASANRRMSAVHPLHPSVRDLHGSSKPSKLRTVLRLESRLTQTVFLAWGIVILCLHVYAESISGPHQCRMQVKPWFISEPACSLMVLDCYESKLTGMESEVTAQWSSFDPTSTSGVVIHHCTNFEMPDILHEFSNLKLLKFYNSTIARWNESAAVTQAHHSHLIMLFLVRVTLPDGQLPTGMLADDFPHGLADIEICHTNLRSLPEDLDTKWPQLSSIYIEACEFTEVPPSLARLAPYDLSLAMNPITSIPARLLEGGLVFLHIGATPINELPENVTDASSLEQIRVDNTQVSFFWDWIDPVVESAGAVIADVPTTVVASNTPYCADLQRIFDGDQNSFSAPQHIDQSRYLSDASAENWPTLRQAVSCAEWPTILYPIASEDLNSGIKHV</sequence>